<evidence type="ECO:0000256" key="10">
    <source>
        <dbReference type="ARBA" id="ARBA00023136"/>
    </source>
</evidence>
<evidence type="ECO:0000256" key="7">
    <source>
        <dbReference type="ARBA" id="ARBA00022777"/>
    </source>
</evidence>
<evidence type="ECO:0000313" key="15">
    <source>
        <dbReference type="Proteomes" id="UP001562065"/>
    </source>
</evidence>
<keyword evidence="9" id="KW-0902">Two-component regulatory system</keyword>
<dbReference type="SUPFAM" id="SSF55874">
    <property type="entry name" value="ATPase domain of HSP90 chaperone/DNA topoisomerase II/histidine kinase"/>
    <property type="match status" value="1"/>
</dbReference>
<keyword evidence="10 11" id="KW-0472">Membrane</keyword>
<feature type="transmembrane region" description="Helical" evidence="11">
    <location>
        <begin position="12"/>
        <end position="39"/>
    </location>
</feature>
<proteinExistence type="predicted"/>
<dbReference type="SMART" id="SM00387">
    <property type="entry name" value="HATPase_c"/>
    <property type="match status" value="1"/>
</dbReference>
<dbReference type="SMART" id="SM00388">
    <property type="entry name" value="HisKA"/>
    <property type="match status" value="1"/>
</dbReference>
<dbReference type="PRINTS" id="PR00344">
    <property type="entry name" value="BCTRLSENSOR"/>
</dbReference>
<evidence type="ECO:0000256" key="1">
    <source>
        <dbReference type="ARBA" id="ARBA00000085"/>
    </source>
</evidence>
<dbReference type="CDD" id="cd00082">
    <property type="entry name" value="HisKA"/>
    <property type="match status" value="1"/>
</dbReference>
<dbReference type="InterPro" id="IPR050428">
    <property type="entry name" value="TCS_sensor_his_kinase"/>
</dbReference>
<keyword evidence="5" id="KW-0808">Transferase</keyword>
<dbReference type="InterPro" id="IPR036890">
    <property type="entry name" value="HATPase_C_sf"/>
</dbReference>
<evidence type="ECO:0000256" key="5">
    <source>
        <dbReference type="ARBA" id="ARBA00022679"/>
    </source>
</evidence>
<evidence type="ECO:0000256" key="4">
    <source>
        <dbReference type="ARBA" id="ARBA00022553"/>
    </source>
</evidence>
<dbReference type="PROSITE" id="PS50109">
    <property type="entry name" value="HIS_KIN"/>
    <property type="match status" value="1"/>
</dbReference>
<dbReference type="Pfam" id="PF02518">
    <property type="entry name" value="HATPase_c"/>
    <property type="match status" value="1"/>
</dbReference>
<dbReference type="Gene3D" id="6.10.340.10">
    <property type="match status" value="1"/>
</dbReference>
<comment type="subcellular location">
    <subcellularLocation>
        <location evidence="2">Membrane</location>
    </subcellularLocation>
</comment>
<evidence type="ECO:0000256" key="9">
    <source>
        <dbReference type="ARBA" id="ARBA00023012"/>
    </source>
</evidence>
<dbReference type="Proteomes" id="UP001562065">
    <property type="component" value="Unassembled WGS sequence"/>
</dbReference>
<dbReference type="PANTHER" id="PTHR45436:SF16">
    <property type="entry name" value="HISTIDINE KINASE"/>
    <property type="match status" value="1"/>
</dbReference>
<dbReference type="InterPro" id="IPR004358">
    <property type="entry name" value="Sig_transdc_His_kin-like_C"/>
</dbReference>
<evidence type="ECO:0000256" key="8">
    <source>
        <dbReference type="ARBA" id="ARBA00022989"/>
    </source>
</evidence>
<evidence type="ECO:0000256" key="3">
    <source>
        <dbReference type="ARBA" id="ARBA00012438"/>
    </source>
</evidence>
<feature type="domain" description="HAMP" evidence="13">
    <location>
        <begin position="157"/>
        <end position="211"/>
    </location>
</feature>
<evidence type="ECO:0000256" key="6">
    <source>
        <dbReference type="ARBA" id="ARBA00022692"/>
    </source>
</evidence>
<sequence>MSSLKRQPLARRIVIGFTLLTAVISGLFSFGIVAVVHFVEEHLVSKELGRQMTAILHTDLPAGRAPRLDPSTQFYMMGNSDYPVPARLRDVGTGFTERSDDDDAVYIYMREVNGVRYYLEQDQREFEAREHALYRVVFAGFVLSVGIAWLLGQMTARGIMRPVSRLAQQVLHRDQLSVSAPPLAPDYPNDEIGYLAQAFDHTLYELRHSLERERLFTADVSHELRTPLMVITGATELLAEADLSPQERMQLLRVIRASDDMAGLVETFLRLARRESGAVPCGGTLSLRACAEAQAAFWAPLFHEKGLSFELDAGADLPCQYDAVLLRAVISNLLRNALHYTDQGGVVLHYDGNRFSVEDTGIGIPAHLRQRIFEPFKRLEHAQARGEGLGLGLSLVRRICLREGWQIEVSDRSPSGSCFVVTLGAGCAPV</sequence>
<organism evidence="14 15">
    <name type="scientific">Isoalcanivorax beigongshangi</name>
    <dbReference type="NCBI Taxonomy" id="3238810"/>
    <lineage>
        <taxon>Bacteria</taxon>
        <taxon>Pseudomonadati</taxon>
        <taxon>Pseudomonadota</taxon>
        <taxon>Gammaproteobacteria</taxon>
        <taxon>Oceanospirillales</taxon>
        <taxon>Alcanivoracaceae</taxon>
        <taxon>Isoalcanivorax</taxon>
    </lineage>
</organism>
<dbReference type="EMBL" id="JBGCUO010000001">
    <property type="protein sequence ID" value="MEY1661288.1"/>
    <property type="molecule type" value="Genomic_DNA"/>
</dbReference>
<evidence type="ECO:0000259" key="12">
    <source>
        <dbReference type="PROSITE" id="PS50109"/>
    </source>
</evidence>
<dbReference type="InterPro" id="IPR005467">
    <property type="entry name" value="His_kinase_dom"/>
</dbReference>
<evidence type="ECO:0000313" key="14">
    <source>
        <dbReference type="EMBL" id="MEY1661288.1"/>
    </source>
</evidence>
<dbReference type="SUPFAM" id="SSF47384">
    <property type="entry name" value="Homodimeric domain of signal transducing histidine kinase"/>
    <property type="match status" value="1"/>
</dbReference>
<keyword evidence="7 14" id="KW-0418">Kinase</keyword>
<evidence type="ECO:0000259" key="13">
    <source>
        <dbReference type="PROSITE" id="PS50885"/>
    </source>
</evidence>
<dbReference type="Pfam" id="PF00512">
    <property type="entry name" value="HisKA"/>
    <property type="match status" value="1"/>
</dbReference>
<dbReference type="InterPro" id="IPR036097">
    <property type="entry name" value="HisK_dim/P_sf"/>
</dbReference>
<dbReference type="InterPro" id="IPR003660">
    <property type="entry name" value="HAMP_dom"/>
</dbReference>
<accession>A0ABV4AHK3</accession>
<keyword evidence="8 11" id="KW-1133">Transmembrane helix</keyword>
<feature type="transmembrane region" description="Helical" evidence="11">
    <location>
        <begin position="132"/>
        <end position="151"/>
    </location>
</feature>
<dbReference type="GO" id="GO:0016301">
    <property type="term" value="F:kinase activity"/>
    <property type="evidence" value="ECO:0007669"/>
    <property type="project" value="UniProtKB-KW"/>
</dbReference>
<comment type="catalytic activity">
    <reaction evidence="1">
        <text>ATP + protein L-histidine = ADP + protein N-phospho-L-histidine.</text>
        <dbReference type="EC" id="2.7.13.3"/>
    </reaction>
</comment>
<dbReference type="EC" id="2.7.13.3" evidence="3"/>
<dbReference type="SMART" id="SM00304">
    <property type="entry name" value="HAMP"/>
    <property type="match status" value="1"/>
</dbReference>
<dbReference type="RefSeq" id="WP_369454542.1">
    <property type="nucleotide sequence ID" value="NZ_JBGCUO010000001.1"/>
</dbReference>
<reference evidence="14 15" key="1">
    <citation type="submission" date="2024-07" db="EMBL/GenBank/DDBJ databases">
        <authorList>
            <person name="Ren Q."/>
        </authorList>
    </citation>
    <scope>NUCLEOTIDE SEQUENCE [LARGE SCALE GENOMIC DNA]</scope>
    <source>
        <strain evidence="14 15">REN37</strain>
    </source>
</reference>
<gene>
    <name evidence="14" type="ORF">AB5I84_03900</name>
</gene>
<comment type="caution">
    <text evidence="14">The sequence shown here is derived from an EMBL/GenBank/DDBJ whole genome shotgun (WGS) entry which is preliminary data.</text>
</comment>
<protein>
    <recommendedName>
        <fullName evidence="3">histidine kinase</fullName>
        <ecNumber evidence="3">2.7.13.3</ecNumber>
    </recommendedName>
</protein>
<dbReference type="InterPro" id="IPR003661">
    <property type="entry name" value="HisK_dim/P_dom"/>
</dbReference>
<dbReference type="CDD" id="cd00075">
    <property type="entry name" value="HATPase"/>
    <property type="match status" value="1"/>
</dbReference>
<dbReference type="InterPro" id="IPR003594">
    <property type="entry name" value="HATPase_dom"/>
</dbReference>
<evidence type="ECO:0000256" key="2">
    <source>
        <dbReference type="ARBA" id="ARBA00004370"/>
    </source>
</evidence>
<evidence type="ECO:0000256" key="11">
    <source>
        <dbReference type="SAM" id="Phobius"/>
    </source>
</evidence>
<keyword evidence="6 11" id="KW-0812">Transmembrane</keyword>
<dbReference type="PROSITE" id="PS50885">
    <property type="entry name" value="HAMP"/>
    <property type="match status" value="1"/>
</dbReference>
<dbReference type="Gene3D" id="3.30.565.10">
    <property type="entry name" value="Histidine kinase-like ATPase, C-terminal domain"/>
    <property type="match status" value="1"/>
</dbReference>
<dbReference type="PANTHER" id="PTHR45436">
    <property type="entry name" value="SENSOR HISTIDINE KINASE YKOH"/>
    <property type="match status" value="1"/>
</dbReference>
<feature type="domain" description="Histidine kinase" evidence="12">
    <location>
        <begin position="219"/>
        <end position="427"/>
    </location>
</feature>
<keyword evidence="4" id="KW-0597">Phosphoprotein</keyword>
<dbReference type="Gene3D" id="1.10.287.130">
    <property type="match status" value="1"/>
</dbReference>
<name>A0ABV4AHK3_9GAMM</name>
<keyword evidence="15" id="KW-1185">Reference proteome</keyword>